<name>A0A6G0YFS1_APHCR</name>
<protein>
    <submittedName>
        <fullName evidence="1">Uncharacterized protein</fullName>
    </submittedName>
</protein>
<organism evidence="1 2">
    <name type="scientific">Aphis craccivora</name>
    <name type="common">Cowpea aphid</name>
    <dbReference type="NCBI Taxonomy" id="307492"/>
    <lineage>
        <taxon>Eukaryota</taxon>
        <taxon>Metazoa</taxon>
        <taxon>Ecdysozoa</taxon>
        <taxon>Arthropoda</taxon>
        <taxon>Hexapoda</taxon>
        <taxon>Insecta</taxon>
        <taxon>Pterygota</taxon>
        <taxon>Neoptera</taxon>
        <taxon>Paraneoptera</taxon>
        <taxon>Hemiptera</taxon>
        <taxon>Sternorrhyncha</taxon>
        <taxon>Aphidomorpha</taxon>
        <taxon>Aphidoidea</taxon>
        <taxon>Aphididae</taxon>
        <taxon>Aphidini</taxon>
        <taxon>Aphis</taxon>
        <taxon>Aphis</taxon>
    </lineage>
</organism>
<accession>A0A6G0YFS1</accession>
<gene>
    <name evidence="1" type="ORF">FWK35_00020532</name>
</gene>
<evidence type="ECO:0000313" key="1">
    <source>
        <dbReference type="EMBL" id="KAF0755188.1"/>
    </source>
</evidence>
<comment type="caution">
    <text evidence="1">The sequence shown here is derived from an EMBL/GenBank/DDBJ whole genome shotgun (WGS) entry which is preliminary data.</text>
</comment>
<sequence>SYSLIVLHFNLNITVMSSVIRSYYLKGRHTHMCYSVLQKMKQKIYAQQITCSSITSYAQYTNSNFTMLYTCKTEQHTRPACVSINYRNTICIANLIVNILNTYPEGLTKMYCRNNALISNFRSGFRCNSEYPWCIIEFKSKNIPKAFKKFLMSRRMTYCTAEHLTIRKILSGVMNVLMLQCCVFFLCMCTRERVEIMLQFQTLWVISDSKMNLVGALKRSFFELPNSFQKRREKQKKN</sequence>
<dbReference type="EMBL" id="VUJU01004212">
    <property type="protein sequence ID" value="KAF0755188.1"/>
    <property type="molecule type" value="Genomic_DNA"/>
</dbReference>
<feature type="non-terminal residue" evidence="1">
    <location>
        <position position="1"/>
    </location>
</feature>
<proteinExistence type="predicted"/>
<evidence type="ECO:0000313" key="2">
    <source>
        <dbReference type="Proteomes" id="UP000478052"/>
    </source>
</evidence>
<dbReference type="AlphaFoldDB" id="A0A6G0YFS1"/>
<dbReference type="Proteomes" id="UP000478052">
    <property type="component" value="Unassembled WGS sequence"/>
</dbReference>
<keyword evidence="2" id="KW-1185">Reference proteome</keyword>
<reference evidence="1 2" key="1">
    <citation type="submission" date="2019-08" db="EMBL/GenBank/DDBJ databases">
        <title>Whole genome of Aphis craccivora.</title>
        <authorList>
            <person name="Voronova N.V."/>
            <person name="Shulinski R.S."/>
            <person name="Bandarenka Y.V."/>
            <person name="Zhorov D.G."/>
            <person name="Warner D."/>
        </authorList>
    </citation>
    <scope>NUCLEOTIDE SEQUENCE [LARGE SCALE GENOMIC DNA]</scope>
    <source>
        <strain evidence="1">180601</strain>
        <tissue evidence="1">Whole Body</tissue>
    </source>
</reference>